<dbReference type="EMBL" id="JASBWR010000008">
    <property type="protein sequence ID" value="KAJ9111421.1"/>
    <property type="molecule type" value="Genomic_DNA"/>
</dbReference>
<evidence type="ECO:0000313" key="1">
    <source>
        <dbReference type="EMBL" id="KAJ9111421.1"/>
    </source>
</evidence>
<keyword evidence="2" id="KW-1185">Reference proteome</keyword>
<gene>
    <name evidence="1" type="ORF">QFC19_001190</name>
</gene>
<dbReference type="Proteomes" id="UP001241377">
    <property type="component" value="Unassembled WGS sequence"/>
</dbReference>
<reference evidence="1" key="1">
    <citation type="submission" date="2023-04" db="EMBL/GenBank/DDBJ databases">
        <title>Draft Genome sequencing of Naganishia species isolated from polar environments using Oxford Nanopore Technology.</title>
        <authorList>
            <person name="Leo P."/>
            <person name="Venkateswaran K."/>
        </authorList>
    </citation>
    <scope>NUCLEOTIDE SEQUENCE</scope>
    <source>
        <strain evidence="1">MNA-CCFEE 5261</strain>
    </source>
</reference>
<accession>A0ACC2WJZ7</accession>
<protein>
    <submittedName>
        <fullName evidence="1">Uncharacterized protein</fullName>
    </submittedName>
</protein>
<comment type="caution">
    <text evidence="1">The sequence shown here is derived from an EMBL/GenBank/DDBJ whole genome shotgun (WGS) entry which is preliminary data.</text>
</comment>
<organism evidence="1 2">
    <name type="scientific">Naganishia cerealis</name>
    <dbReference type="NCBI Taxonomy" id="610337"/>
    <lineage>
        <taxon>Eukaryota</taxon>
        <taxon>Fungi</taxon>
        <taxon>Dikarya</taxon>
        <taxon>Basidiomycota</taxon>
        <taxon>Agaricomycotina</taxon>
        <taxon>Tremellomycetes</taxon>
        <taxon>Filobasidiales</taxon>
        <taxon>Filobasidiaceae</taxon>
        <taxon>Naganishia</taxon>
    </lineage>
</organism>
<name>A0ACC2WJZ7_9TREE</name>
<evidence type="ECO:0000313" key="2">
    <source>
        <dbReference type="Proteomes" id="UP001241377"/>
    </source>
</evidence>
<proteinExistence type="predicted"/>
<sequence length="104" mass="11498">MDGAERPSSEILQAMTFSADIKAIDSCRVCHSGPEYHVELDIVLDGELPLWKAHDIAQDLQDQLEDLPKINRCFVHVDHETEHKPVSISTMSLGGSAECLVSLL</sequence>